<keyword evidence="2 4" id="KW-0479">Metal-binding</keyword>
<dbReference type="InterPro" id="IPR009056">
    <property type="entry name" value="Cyt_c-like_dom"/>
</dbReference>
<evidence type="ECO:0000256" key="1">
    <source>
        <dbReference type="ARBA" id="ARBA00022617"/>
    </source>
</evidence>
<evidence type="ECO:0000256" key="2">
    <source>
        <dbReference type="ARBA" id="ARBA00022723"/>
    </source>
</evidence>
<proteinExistence type="predicted"/>
<dbReference type="SUPFAM" id="SSF46626">
    <property type="entry name" value="Cytochrome c"/>
    <property type="match status" value="1"/>
</dbReference>
<dbReference type="AlphaFoldDB" id="W2CTU6"/>
<organism evidence="6 7">
    <name type="scientific">Tannerella sp. oral taxon BU063 isolate Cell 6/7/9</name>
    <dbReference type="NCBI Taxonomy" id="1411021"/>
    <lineage>
        <taxon>Bacteria</taxon>
        <taxon>Pseudomonadati</taxon>
        <taxon>Bacteroidota</taxon>
        <taxon>Bacteroidia</taxon>
        <taxon>Bacteroidales</taxon>
        <taxon>Tannerellaceae</taxon>
        <taxon>Tannerella</taxon>
    </lineage>
</organism>
<sequence>MTLVGALGGSEDTKVKDFLQSLLADKSLNLKIRQKATEMYGNGYSGQDKLMTLVAAKKLPAELDTTAQKALLKAWRSDVKLKAMAFYNKGQSNTTLAPVGTLVRLTGNAGNGETIFTNVCSSCHRVNNDGTNFGPDLSEIGAKYGKEGLYQNILNPDAGIAFGYDGYLIKTKDGNQLLGYISAETKEDLSVKGMGGTITKIKKSDVVSKKPYEHSLMPTGLLSTMKQQDAVDLIEYVSSLKKKS</sequence>
<dbReference type="GO" id="GO:0046872">
    <property type="term" value="F:metal ion binding"/>
    <property type="evidence" value="ECO:0007669"/>
    <property type="project" value="UniProtKB-KW"/>
</dbReference>
<evidence type="ECO:0000256" key="3">
    <source>
        <dbReference type="ARBA" id="ARBA00023004"/>
    </source>
</evidence>
<evidence type="ECO:0000313" key="7">
    <source>
        <dbReference type="Proteomes" id="UP000018874"/>
    </source>
</evidence>
<comment type="caution">
    <text evidence="6">The sequence shown here is derived from an EMBL/GenBank/DDBJ whole genome shotgun (WGS) entry which is preliminary data.</text>
</comment>
<protein>
    <recommendedName>
        <fullName evidence="5">Cytochrome c domain-containing protein</fullName>
    </recommendedName>
</protein>
<reference evidence="6 7" key="1">
    <citation type="submission" date="2013-11" db="EMBL/GenBank/DDBJ databases">
        <title>Single cell genomics of uncultured Tannerella BU063 (oral taxon 286).</title>
        <authorList>
            <person name="Beall C.J."/>
            <person name="Campbell A.G."/>
            <person name="Griffen A.L."/>
            <person name="Podar M."/>
            <person name="Leys E.J."/>
        </authorList>
    </citation>
    <scope>NUCLEOTIDE SEQUENCE [LARGE SCALE GENOMIC DNA]</scope>
    <source>
        <strain evidence="6">Cell 6/7/9</strain>
    </source>
</reference>
<evidence type="ECO:0000256" key="4">
    <source>
        <dbReference type="PROSITE-ProRule" id="PRU00433"/>
    </source>
</evidence>
<name>W2CTU6_9BACT</name>
<evidence type="ECO:0000313" key="6">
    <source>
        <dbReference type="EMBL" id="ETK10580.1"/>
    </source>
</evidence>
<keyword evidence="1 4" id="KW-0349">Heme</keyword>
<dbReference type="PROSITE" id="PS51007">
    <property type="entry name" value="CYTC"/>
    <property type="match status" value="1"/>
</dbReference>
<dbReference type="InterPro" id="IPR013427">
    <property type="entry name" value="Haem-bd_dom_put"/>
</dbReference>
<gene>
    <name evidence="6" type="ORF">T231_04130</name>
</gene>
<dbReference type="NCBIfam" id="TIGR02603">
    <property type="entry name" value="CxxCH_TIGR02603"/>
    <property type="match status" value="1"/>
</dbReference>
<dbReference type="PANTHER" id="PTHR33546">
    <property type="entry name" value="LARGE, MULTIFUNCTIONAL SECRETED PROTEIN-RELATED"/>
    <property type="match status" value="1"/>
</dbReference>
<dbReference type="Pfam" id="PF00034">
    <property type="entry name" value="Cytochrom_C"/>
    <property type="match status" value="1"/>
</dbReference>
<dbReference type="GO" id="GO:0020037">
    <property type="term" value="F:heme binding"/>
    <property type="evidence" value="ECO:0007669"/>
    <property type="project" value="InterPro"/>
</dbReference>
<dbReference type="EMBL" id="AYYD01000685">
    <property type="protein sequence ID" value="ETK10580.1"/>
    <property type="molecule type" value="Genomic_DNA"/>
</dbReference>
<dbReference type="InterPro" id="IPR036909">
    <property type="entry name" value="Cyt_c-like_dom_sf"/>
</dbReference>
<dbReference type="PATRIC" id="fig|1411021.3.peg.337"/>
<accession>W2CTU6</accession>
<dbReference type="Gene3D" id="1.10.760.10">
    <property type="entry name" value="Cytochrome c-like domain"/>
    <property type="match status" value="1"/>
</dbReference>
<dbReference type="Proteomes" id="UP000018874">
    <property type="component" value="Unassembled WGS sequence"/>
</dbReference>
<dbReference type="PANTHER" id="PTHR33546:SF1">
    <property type="entry name" value="LARGE, MULTIFUNCTIONAL SECRETED PROTEIN"/>
    <property type="match status" value="1"/>
</dbReference>
<evidence type="ECO:0000259" key="5">
    <source>
        <dbReference type="PROSITE" id="PS51007"/>
    </source>
</evidence>
<keyword evidence="7" id="KW-1185">Reference proteome</keyword>
<dbReference type="GO" id="GO:0009055">
    <property type="term" value="F:electron transfer activity"/>
    <property type="evidence" value="ECO:0007669"/>
    <property type="project" value="InterPro"/>
</dbReference>
<keyword evidence="3 4" id="KW-0408">Iron</keyword>
<feature type="domain" description="Cytochrome c" evidence="5">
    <location>
        <begin position="107"/>
        <end position="241"/>
    </location>
</feature>